<feature type="compositionally biased region" description="Basic and acidic residues" evidence="1">
    <location>
        <begin position="57"/>
        <end position="75"/>
    </location>
</feature>
<organism evidence="2 3">
    <name type="scientific">Pristionchus entomophagus</name>
    <dbReference type="NCBI Taxonomy" id="358040"/>
    <lineage>
        <taxon>Eukaryota</taxon>
        <taxon>Metazoa</taxon>
        <taxon>Ecdysozoa</taxon>
        <taxon>Nematoda</taxon>
        <taxon>Chromadorea</taxon>
        <taxon>Rhabditida</taxon>
        <taxon>Rhabditina</taxon>
        <taxon>Diplogasteromorpha</taxon>
        <taxon>Diplogasteroidea</taxon>
        <taxon>Neodiplogasteridae</taxon>
        <taxon>Pristionchus</taxon>
    </lineage>
</organism>
<reference evidence="2" key="1">
    <citation type="submission" date="2023-10" db="EMBL/GenBank/DDBJ databases">
        <title>Genome assembly of Pristionchus species.</title>
        <authorList>
            <person name="Yoshida K."/>
            <person name="Sommer R.J."/>
        </authorList>
    </citation>
    <scope>NUCLEOTIDE SEQUENCE</scope>
    <source>
        <strain evidence="2">RS0144</strain>
    </source>
</reference>
<proteinExistence type="predicted"/>
<feature type="non-terminal residue" evidence="2">
    <location>
        <position position="1"/>
    </location>
</feature>
<feature type="region of interest" description="Disordered" evidence="1">
    <location>
        <begin position="95"/>
        <end position="115"/>
    </location>
</feature>
<accession>A0AAV5TWS5</accession>
<protein>
    <submittedName>
        <fullName evidence="2">Uncharacterized protein</fullName>
    </submittedName>
</protein>
<keyword evidence="3" id="KW-1185">Reference proteome</keyword>
<feature type="region of interest" description="Disordered" evidence="1">
    <location>
        <begin position="40"/>
        <end position="75"/>
    </location>
</feature>
<sequence length="115" mass="13946">LTQWTSTDHWDFSRAISVHPLPRRADRVHRETLAKAFDRKTPIRRSIRNHSPSQKWFRQEEPRSLHHSKRPNDECKNFPAHYILMQLRLQSCDRSLGRPSSFRLSSRSEHRRYHH</sequence>
<dbReference type="EMBL" id="BTSX01000005">
    <property type="protein sequence ID" value="GMS98537.1"/>
    <property type="molecule type" value="Genomic_DNA"/>
</dbReference>
<dbReference type="Proteomes" id="UP001432027">
    <property type="component" value="Unassembled WGS sequence"/>
</dbReference>
<gene>
    <name evidence="2" type="ORF">PENTCL1PPCAC_20712</name>
</gene>
<dbReference type="AlphaFoldDB" id="A0AAV5TWS5"/>
<evidence type="ECO:0000313" key="2">
    <source>
        <dbReference type="EMBL" id="GMS98537.1"/>
    </source>
</evidence>
<comment type="caution">
    <text evidence="2">The sequence shown here is derived from an EMBL/GenBank/DDBJ whole genome shotgun (WGS) entry which is preliminary data.</text>
</comment>
<evidence type="ECO:0000256" key="1">
    <source>
        <dbReference type="SAM" id="MobiDB-lite"/>
    </source>
</evidence>
<evidence type="ECO:0000313" key="3">
    <source>
        <dbReference type="Proteomes" id="UP001432027"/>
    </source>
</evidence>
<name>A0AAV5TWS5_9BILA</name>